<dbReference type="Proteomes" id="UP000824065">
    <property type="component" value="Unassembled WGS sequence"/>
</dbReference>
<dbReference type="Gene3D" id="3.10.450.40">
    <property type="match status" value="2"/>
</dbReference>
<dbReference type="PROSITE" id="PS51257">
    <property type="entry name" value="PROKAR_LIPOPROTEIN"/>
    <property type="match status" value="1"/>
</dbReference>
<feature type="domain" description="PepSY" evidence="3">
    <location>
        <begin position="53"/>
        <end position="111"/>
    </location>
</feature>
<gene>
    <name evidence="4" type="ORF">H9725_00560</name>
</gene>
<evidence type="ECO:0000313" key="5">
    <source>
        <dbReference type="Proteomes" id="UP000824065"/>
    </source>
</evidence>
<feature type="signal peptide" evidence="2">
    <location>
        <begin position="1"/>
        <end position="22"/>
    </location>
</feature>
<evidence type="ECO:0000259" key="3">
    <source>
        <dbReference type="Pfam" id="PF03413"/>
    </source>
</evidence>
<sequence length="196" mass="20562">MKNLTAALAAAVLAACALTACASPGRTARAPAPAAPPAPSAQNGQEAPPSGEISRDEALAIALANASVPEADAYNVKVERDGDNGIPLWDIEFETEYGDYDFEVALSGGRIVGADYEVDDEWLDRLGGSPVTADEAKAILQSKAPGVEAGDIALREEHSDGRLRYEGEACGGGMKYEFEMDAATGVIYDWNADLRE</sequence>
<proteinExistence type="predicted"/>
<name>A0A9D2JLH2_9FIRM</name>
<protein>
    <submittedName>
        <fullName evidence="4">PepSY domain-containing protein</fullName>
    </submittedName>
</protein>
<evidence type="ECO:0000256" key="1">
    <source>
        <dbReference type="SAM" id="MobiDB-lite"/>
    </source>
</evidence>
<dbReference type="Pfam" id="PF03413">
    <property type="entry name" value="PepSY"/>
    <property type="match status" value="2"/>
</dbReference>
<feature type="region of interest" description="Disordered" evidence="1">
    <location>
        <begin position="27"/>
        <end position="53"/>
    </location>
</feature>
<reference evidence="4" key="2">
    <citation type="submission" date="2021-04" db="EMBL/GenBank/DDBJ databases">
        <authorList>
            <person name="Gilroy R."/>
        </authorList>
    </citation>
    <scope>NUCLEOTIDE SEQUENCE</scope>
    <source>
        <strain evidence="4">ChiBcec16-3735</strain>
    </source>
</reference>
<feature type="domain" description="PepSY" evidence="3">
    <location>
        <begin position="130"/>
        <end position="187"/>
    </location>
</feature>
<comment type="caution">
    <text evidence="4">The sequence shown here is derived from an EMBL/GenBank/DDBJ whole genome shotgun (WGS) entry which is preliminary data.</text>
</comment>
<dbReference type="EMBL" id="DXBJ01000005">
    <property type="protein sequence ID" value="HIZ57072.1"/>
    <property type="molecule type" value="Genomic_DNA"/>
</dbReference>
<organism evidence="4 5">
    <name type="scientific">Candidatus Faecalibacterium gallistercoris</name>
    <dbReference type="NCBI Taxonomy" id="2838579"/>
    <lineage>
        <taxon>Bacteria</taxon>
        <taxon>Bacillati</taxon>
        <taxon>Bacillota</taxon>
        <taxon>Clostridia</taxon>
        <taxon>Eubacteriales</taxon>
        <taxon>Oscillospiraceae</taxon>
        <taxon>Faecalibacterium</taxon>
    </lineage>
</organism>
<reference evidence="4" key="1">
    <citation type="journal article" date="2021" name="PeerJ">
        <title>Extensive microbial diversity within the chicken gut microbiome revealed by metagenomics and culture.</title>
        <authorList>
            <person name="Gilroy R."/>
            <person name="Ravi A."/>
            <person name="Getino M."/>
            <person name="Pursley I."/>
            <person name="Horton D.L."/>
            <person name="Alikhan N.F."/>
            <person name="Baker D."/>
            <person name="Gharbi K."/>
            <person name="Hall N."/>
            <person name="Watson M."/>
            <person name="Adriaenssens E.M."/>
            <person name="Foster-Nyarko E."/>
            <person name="Jarju S."/>
            <person name="Secka A."/>
            <person name="Antonio M."/>
            <person name="Oren A."/>
            <person name="Chaudhuri R.R."/>
            <person name="La Ragione R."/>
            <person name="Hildebrand F."/>
            <person name="Pallen M.J."/>
        </authorList>
    </citation>
    <scope>NUCLEOTIDE SEQUENCE</scope>
    <source>
        <strain evidence="4">ChiBcec16-3735</strain>
    </source>
</reference>
<dbReference type="InterPro" id="IPR025711">
    <property type="entry name" value="PepSY"/>
</dbReference>
<evidence type="ECO:0000256" key="2">
    <source>
        <dbReference type="SAM" id="SignalP"/>
    </source>
</evidence>
<evidence type="ECO:0000313" key="4">
    <source>
        <dbReference type="EMBL" id="HIZ57072.1"/>
    </source>
</evidence>
<keyword evidence="2" id="KW-0732">Signal</keyword>
<dbReference type="AlphaFoldDB" id="A0A9D2JLH2"/>
<feature type="chain" id="PRO_5038844074" evidence="2">
    <location>
        <begin position="23"/>
        <end position="196"/>
    </location>
</feature>
<accession>A0A9D2JLH2</accession>